<dbReference type="PANTHER" id="PTHR30349:SF64">
    <property type="entry name" value="PROPHAGE INTEGRASE INTD-RELATED"/>
    <property type="match status" value="1"/>
</dbReference>
<accession>A0ABT4PJ60</accession>
<keyword evidence="2" id="KW-0233">DNA recombination</keyword>
<evidence type="ECO:0000313" key="4">
    <source>
        <dbReference type="EMBL" id="MCZ8373102.1"/>
    </source>
</evidence>
<reference evidence="4" key="1">
    <citation type="submission" date="2022-12" db="EMBL/GenBank/DDBJ databases">
        <title>Phocaeicola acetigenes sp. nov., isolated feces from a healthy human.</title>
        <authorList>
            <person name="Do H."/>
            <person name="Ha Y.B."/>
            <person name="Kim J.-S."/>
            <person name="Suh M.K."/>
            <person name="Kim H.S."/>
            <person name="Lee J.-S."/>
        </authorList>
    </citation>
    <scope>NUCLEOTIDE SEQUENCE</scope>
    <source>
        <strain evidence="4">KGMB11183</strain>
    </source>
</reference>
<evidence type="ECO:0000256" key="1">
    <source>
        <dbReference type="ARBA" id="ARBA00023125"/>
    </source>
</evidence>
<dbReference type="InterPro" id="IPR011010">
    <property type="entry name" value="DNA_brk_join_enz"/>
</dbReference>
<feature type="domain" description="Phage integrase SAM-like" evidence="3">
    <location>
        <begin position="106"/>
        <end position="192"/>
    </location>
</feature>
<evidence type="ECO:0000259" key="3">
    <source>
        <dbReference type="Pfam" id="PF13102"/>
    </source>
</evidence>
<keyword evidence="1" id="KW-0238">DNA-binding</keyword>
<dbReference type="Proteomes" id="UP001141933">
    <property type="component" value="Unassembled WGS sequence"/>
</dbReference>
<comment type="caution">
    <text evidence="4">The sequence shown here is derived from an EMBL/GenBank/DDBJ whole genome shotgun (WGS) entry which is preliminary data.</text>
</comment>
<dbReference type="InterPro" id="IPR050090">
    <property type="entry name" value="Tyrosine_recombinase_XerCD"/>
</dbReference>
<proteinExistence type="predicted"/>
<dbReference type="InterPro" id="IPR013762">
    <property type="entry name" value="Integrase-like_cat_sf"/>
</dbReference>
<evidence type="ECO:0000313" key="5">
    <source>
        <dbReference type="Proteomes" id="UP001141933"/>
    </source>
</evidence>
<organism evidence="4 5">
    <name type="scientific">Phocaeicola acetigenes</name>
    <dbReference type="NCBI Taxonomy" id="3016083"/>
    <lineage>
        <taxon>Bacteria</taxon>
        <taxon>Pseudomonadati</taxon>
        <taxon>Bacteroidota</taxon>
        <taxon>Bacteroidia</taxon>
        <taxon>Bacteroidales</taxon>
        <taxon>Bacteroidaceae</taxon>
        <taxon>Phocaeicola</taxon>
    </lineage>
</organism>
<evidence type="ECO:0000256" key="2">
    <source>
        <dbReference type="ARBA" id="ARBA00023172"/>
    </source>
</evidence>
<dbReference type="Gene3D" id="1.10.443.10">
    <property type="entry name" value="Intergrase catalytic core"/>
    <property type="match status" value="1"/>
</dbReference>
<dbReference type="InterPro" id="IPR010998">
    <property type="entry name" value="Integrase_recombinase_N"/>
</dbReference>
<dbReference type="SUPFAM" id="SSF56349">
    <property type="entry name" value="DNA breaking-rejoining enzymes"/>
    <property type="match status" value="1"/>
</dbReference>
<keyword evidence="5" id="KW-1185">Reference proteome</keyword>
<dbReference type="RefSeq" id="WP_269878415.1">
    <property type="nucleotide sequence ID" value="NZ_JAPZVM010000009.1"/>
</dbReference>
<dbReference type="Gene3D" id="1.10.150.130">
    <property type="match status" value="1"/>
</dbReference>
<protein>
    <submittedName>
        <fullName evidence="4">Site-specific integrase</fullName>
    </submittedName>
</protein>
<dbReference type="EMBL" id="JAPZVM010000009">
    <property type="protein sequence ID" value="MCZ8373102.1"/>
    <property type="molecule type" value="Genomic_DNA"/>
</dbReference>
<dbReference type="Pfam" id="PF13102">
    <property type="entry name" value="Phage_int_SAM_5"/>
    <property type="match status" value="1"/>
</dbReference>
<dbReference type="InterPro" id="IPR025269">
    <property type="entry name" value="SAM-like_dom"/>
</dbReference>
<sequence>MATVKAVVLKHQKKEDDTWNVKIRITHERKTAYLATSHYITVDLINKKTFEIKERNNPVYDQVMLDVLKIRSELSALGNQIDCYTAKGLVELMNERLTGKDRGIRFFDFAERNVRDMEEAGKRRSQSYHAMLTRLEEYAGRNILFSDITASFLTGFDTYLRNKESRNGTGKISQAGVRLYIGIIQTLFNKAKLEYNDEDRGLIRISNNPFAKYKLPSAPKTRKRAISPEQIRAIKELKIPINMHGTLIARDVFILSFLLCGMNTVDMYYLDTIRDGRIEYCRRKTENRREDNAFISIKIEPEAEPYFDRYKDMLCDRVFNFFTRYSSDKQFITKVNGNLKWIGEQIGIDGLTFYAARHTWATIARNECGVSMDDVAMALNHKSGYDVTDTYIKKDWSRIDKANRKVIDFVFAKEKPED</sequence>
<dbReference type="PANTHER" id="PTHR30349">
    <property type="entry name" value="PHAGE INTEGRASE-RELATED"/>
    <property type="match status" value="1"/>
</dbReference>
<name>A0ABT4PJ60_9BACT</name>
<gene>
    <name evidence="4" type="ORF">O6P32_10350</name>
</gene>